<comment type="caution">
    <text evidence="1">The sequence shown here is derived from an EMBL/GenBank/DDBJ whole genome shotgun (WGS) entry which is preliminary data.</text>
</comment>
<evidence type="ECO:0000313" key="1">
    <source>
        <dbReference type="EMBL" id="CAL8142366.1"/>
    </source>
</evidence>
<evidence type="ECO:0000313" key="2">
    <source>
        <dbReference type="Proteomes" id="UP001642540"/>
    </source>
</evidence>
<dbReference type="Proteomes" id="UP001642540">
    <property type="component" value="Unassembled WGS sequence"/>
</dbReference>
<dbReference type="EMBL" id="CAXLJM020000148">
    <property type="protein sequence ID" value="CAL8142366.1"/>
    <property type="molecule type" value="Genomic_DNA"/>
</dbReference>
<reference evidence="1 2" key="1">
    <citation type="submission" date="2024-08" db="EMBL/GenBank/DDBJ databases">
        <authorList>
            <person name="Cucini C."/>
            <person name="Frati F."/>
        </authorList>
    </citation>
    <scope>NUCLEOTIDE SEQUENCE [LARGE SCALE GENOMIC DNA]</scope>
</reference>
<accession>A0ABP1S363</accession>
<sequence>MLAVGSLYYAPRTILIIESSCGISLVLKKGIIGNVPGSKRLKRGYERGEGKEESISFYNLS</sequence>
<protein>
    <submittedName>
        <fullName evidence="1">Uncharacterized protein</fullName>
    </submittedName>
</protein>
<name>A0ABP1S363_9HEXA</name>
<keyword evidence="2" id="KW-1185">Reference proteome</keyword>
<organism evidence="1 2">
    <name type="scientific">Orchesella dallaii</name>
    <dbReference type="NCBI Taxonomy" id="48710"/>
    <lineage>
        <taxon>Eukaryota</taxon>
        <taxon>Metazoa</taxon>
        <taxon>Ecdysozoa</taxon>
        <taxon>Arthropoda</taxon>
        <taxon>Hexapoda</taxon>
        <taxon>Collembola</taxon>
        <taxon>Entomobryomorpha</taxon>
        <taxon>Entomobryoidea</taxon>
        <taxon>Orchesellidae</taxon>
        <taxon>Orchesellinae</taxon>
        <taxon>Orchesella</taxon>
    </lineage>
</organism>
<proteinExistence type="predicted"/>
<gene>
    <name evidence="1" type="ORF">ODALV1_LOCUS29026</name>
</gene>